<feature type="region of interest" description="Disordered" evidence="1">
    <location>
        <begin position="1"/>
        <end position="42"/>
    </location>
</feature>
<dbReference type="EMBL" id="VSSQ01072299">
    <property type="protein sequence ID" value="MPN23709.1"/>
    <property type="molecule type" value="Genomic_DNA"/>
</dbReference>
<comment type="caution">
    <text evidence="2">The sequence shown here is derived from an EMBL/GenBank/DDBJ whole genome shotgun (WGS) entry which is preliminary data.</text>
</comment>
<proteinExistence type="predicted"/>
<evidence type="ECO:0000313" key="2">
    <source>
        <dbReference type="EMBL" id="MPN23709.1"/>
    </source>
</evidence>
<organism evidence="2">
    <name type="scientific">bioreactor metagenome</name>
    <dbReference type="NCBI Taxonomy" id="1076179"/>
    <lineage>
        <taxon>unclassified sequences</taxon>
        <taxon>metagenomes</taxon>
        <taxon>ecological metagenomes</taxon>
    </lineage>
</organism>
<protein>
    <submittedName>
        <fullName evidence="2">Uncharacterized protein</fullName>
    </submittedName>
</protein>
<accession>A0A645GD55</accession>
<sequence>MEGAGGTYRHCHRQDDGQGGRQDPGKGQVACRADCANDPADQRKVARRMIEPLWRPRHPGWHRQAGEKAERSEEEFDLVAHRSVVKFDCQPDAPLQCAQ</sequence>
<dbReference type="AlphaFoldDB" id="A0A645GD55"/>
<reference evidence="2" key="1">
    <citation type="submission" date="2019-08" db="EMBL/GenBank/DDBJ databases">
        <authorList>
            <person name="Kucharzyk K."/>
            <person name="Murdoch R.W."/>
            <person name="Higgins S."/>
            <person name="Loffler F."/>
        </authorList>
    </citation>
    <scope>NUCLEOTIDE SEQUENCE</scope>
</reference>
<name>A0A645GD55_9ZZZZ</name>
<gene>
    <name evidence="2" type="ORF">SDC9_171102</name>
</gene>
<evidence type="ECO:0000256" key="1">
    <source>
        <dbReference type="SAM" id="MobiDB-lite"/>
    </source>
</evidence>